<dbReference type="Proteomes" id="UP000239089">
    <property type="component" value="Unassembled WGS sequence"/>
</dbReference>
<proteinExistence type="predicted"/>
<name>A0A2S6NG44_9HYPH</name>
<dbReference type="AlphaFoldDB" id="A0A2S6NG44"/>
<evidence type="ECO:0000313" key="2">
    <source>
        <dbReference type="Proteomes" id="UP000239089"/>
    </source>
</evidence>
<protein>
    <submittedName>
        <fullName evidence="1">Uncharacterized protein</fullName>
    </submittedName>
</protein>
<dbReference type="RefSeq" id="WP_104506135.1">
    <property type="nucleotide sequence ID" value="NZ_JACIGC010000014.1"/>
</dbReference>
<dbReference type="EMBL" id="NHSJ01000018">
    <property type="protein sequence ID" value="PPQ33567.1"/>
    <property type="molecule type" value="Genomic_DNA"/>
</dbReference>
<accession>A0A2S6NG44</accession>
<sequence>MALPRLEDSPFFFAGVACGDDFGGLLRSRCALVEPLSASLTPLLLPGAAVAVTLVAAANFVLVERPAIRLGALLARRGGSRAPLRSKTPY</sequence>
<comment type="caution">
    <text evidence="1">The sequence shown here is derived from an EMBL/GenBank/DDBJ whole genome shotgun (WGS) entry which is preliminary data.</text>
</comment>
<organism evidence="1 2">
    <name type="scientific">Rhodoblastus sphagnicola</name>
    <dbReference type="NCBI Taxonomy" id="333368"/>
    <lineage>
        <taxon>Bacteria</taxon>
        <taxon>Pseudomonadati</taxon>
        <taxon>Pseudomonadota</taxon>
        <taxon>Alphaproteobacteria</taxon>
        <taxon>Hyphomicrobiales</taxon>
        <taxon>Rhodoblastaceae</taxon>
        <taxon>Rhodoblastus</taxon>
    </lineage>
</organism>
<reference evidence="1 2" key="1">
    <citation type="journal article" date="2018" name="Arch. Microbiol.">
        <title>New insights into the metabolic potential of the phototrophic purple bacterium Rhodopila globiformis DSM 161(T) from its draft genome sequence and evidence for a vanadium-dependent nitrogenase.</title>
        <authorList>
            <person name="Imhoff J.F."/>
            <person name="Rahn T."/>
            <person name="Kunzel S."/>
            <person name="Neulinger S.C."/>
        </authorList>
    </citation>
    <scope>NUCLEOTIDE SEQUENCE [LARGE SCALE GENOMIC DNA]</scope>
    <source>
        <strain evidence="1 2">DSM 16996</strain>
    </source>
</reference>
<keyword evidence="2" id="KW-1185">Reference proteome</keyword>
<evidence type="ECO:0000313" key="1">
    <source>
        <dbReference type="EMBL" id="PPQ33567.1"/>
    </source>
</evidence>
<gene>
    <name evidence="1" type="ORF">CCR94_01590</name>
</gene>